<feature type="domain" description="Bacterial Ig" evidence="2">
    <location>
        <begin position="1968"/>
        <end position="2050"/>
    </location>
</feature>
<evidence type="ECO:0000313" key="6">
    <source>
        <dbReference type="Proteomes" id="UP000679388"/>
    </source>
</evidence>
<dbReference type="GeneID" id="70093084"/>
<feature type="domain" description="Bacterial Ig" evidence="2">
    <location>
        <begin position="2399"/>
        <end position="2478"/>
    </location>
</feature>
<dbReference type="Pfam" id="PF17936">
    <property type="entry name" value="Big_6"/>
    <property type="match status" value="15"/>
</dbReference>
<evidence type="ECO:0000259" key="2">
    <source>
        <dbReference type="Pfam" id="PF17936"/>
    </source>
</evidence>
<feature type="domain" description="Bacterial Ig-like" evidence="3">
    <location>
        <begin position="152"/>
        <end position="242"/>
    </location>
</feature>
<evidence type="ECO:0000259" key="4">
    <source>
        <dbReference type="Pfam" id="PF22783"/>
    </source>
</evidence>
<dbReference type="NCBIfam" id="NF033677">
    <property type="entry name" value="biofilm_BapA_N"/>
    <property type="match status" value="1"/>
</dbReference>
<dbReference type="Pfam" id="PF22783">
    <property type="entry name" value="BapA_N"/>
    <property type="match status" value="1"/>
</dbReference>
<evidence type="ECO:0000259" key="3">
    <source>
        <dbReference type="Pfam" id="PF19077"/>
    </source>
</evidence>
<evidence type="ECO:0000259" key="1">
    <source>
        <dbReference type="Pfam" id="PF12245"/>
    </source>
</evidence>
<name>A0AAX1MF98_ACIJU</name>
<feature type="domain" description="Bacterial Ig" evidence="2">
    <location>
        <begin position="1882"/>
        <end position="1962"/>
    </location>
</feature>
<feature type="domain" description="Bacterial Ig" evidence="2">
    <location>
        <begin position="1190"/>
        <end position="1276"/>
    </location>
</feature>
<dbReference type="Gene3D" id="2.60.40.10">
    <property type="entry name" value="Immunoglobulins"/>
    <property type="match status" value="14"/>
</dbReference>
<feature type="domain" description="Bacterial Ig" evidence="2">
    <location>
        <begin position="1366"/>
        <end position="1448"/>
    </location>
</feature>
<dbReference type="InterPro" id="IPR048051">
    <property type="entry name" value="BapA-like_prefix-like"/>
</dbReference>
<feature type="domain" description="Bacterial Ig" evidence="2">
    <location>
        <begin position="1452"/>
        <end position="1529"/>
    </location>
</feature>
<protein>
    <submittedName>
        <fullName evidence="5">Ig-like domain repeat protein</fullName>
    </submittedName>
</protein>
<dbReference type="Proteomes" id="UP000679388">
    <property type="component" value="Chromosome"/>
</dbReference>
<dbReference type="Pfam" id="PF12245">
    <property type="entry name" value="Big_3_2"/>
    <property type="match status" value="1"/>
</dbReference>
<feature type="domain" description="Bacterial Ig-like" evidence="3">
    <location>
        <begin position="438"/>
        <end position="527"/>
    </location>
</feature>
<accession>A0AAX1MF98</accession>
<feature type="domain" description="Bacterial Ig" evidence="2">
    <location>
        <begin position="1710"/>
        <end position="1790"/>
    </location>
</feature>
<dbReference type="InterPro" id="IPR041498">
    <property type="entry name" value="Big_6"/>
</dbReference>
<organism evidence="5 6">
    <name type="scientific">Acinetobacter junii</name>
    <dbReference type="NCBI Taxonomy" id="40215"/>
    <lineage>
        <taxon>Bacteria</taxon>
        <taxon>Pseudomonadati</taxon>
        <taxon>Pseudomonadota</taxon>
        <taxon>Gammaproteobacteria</taxon>
        <taxon>Moraxellales</taxon>
        <taxon>Moraxellaceae</taxon>
        <taxon>Acinetobacter</taxon>
    </lineage>
</organism>
<feature type="domain" description="Biofilm-associated protein BapA-like prefix-like" evidence="4">
    <location>
        <begin position="24"/>
        <end position="96"/>
    </location>
</feature>
<feature type="domain" description="Bacterial Ig" evidence="2">
    <location>
        <begin position="2314"/>
        <end position="2394"/>
    </location>
</feature>
<dbReference type="EMBL" id="CP059558">
    <property type="protein sequence ID" value="QUY35825.1"/>
    <property type="molecule type" value="Genomic_DNA"/>
</dbReference>
<dbReference type="InterPro" id="IPR013783">
    <property type="entry name" value="Ig-like_fold"/>
</dbReference>
<dbReference type="InterPro" id="IPR036278">
    <property type="entry name" value="Sialidase_sf"/>
</dbReference>
<dbReference type="Pfam" id="PF19077">
    <property type="entry name" value="Big_13"/>
    <property type="match status" value="5"/>
</dbReference>
<feature type="domain" description="Bacterial Ig" evidence="2">
    <location>
        <begin position="1104"/>
        <end position="1186"/>
    </location>
</feature>
<dbReference type="InterPro" id="IPR019960">
    <property type="entry name" value="T1SS_VCA0849"/>
</dbReference>
<evidence type="ECO:0000313" key="5">
    <source>
        <dbReference type="EMBL" id="QUY35825.1"/>
    </source>
</evidence>
<feature type="domain" description="Bacterial Ig" evidence="2">
    <location>
        <begin position="2054"/>
        <end position="2130"/>
    </location>
</feature>
<dbReference type="RefSeq" id="WP_212638564.1">
    <property type="nucleotide sequence ID" value="NZ_CP059558.1"/>
</dbReference>
<proteinExistence type="predicted"/>
<feature type="domain" description="Bacterial Ig" evidence="2">
    <location>
        <begin position="1624"/>
        <end position="1704"/>
    </location>
</feature>
<feature type="domain" description="Bacterial Ig-like" evidence="3">
    <location>
        <begin position="343"/>
        <end position="432"/>
    </location>
</feature>
<reference evidence="5" key="1">
    <citation type="submission" date="2020-07" db="EMBL/GenBank/DDBJ databases">
        <title>Acinetobacter junii strain YR7 chromosome and plasmid pNDM-YR7.</title>
        <authorList>
            <person name="Tang B."/>
        </authorList>
    </citation>
    <scope>NUCLEOTIDE SEQUENCE</scope>
    <source>
        <strain evidence="5">YR7</strain>
    </source>
</reference>
<dbReference type="InterPro" id="IPR044016">
    <property type="entry name" value="Big_13"/>
</dbReference>
<feature type="domain" description="Ig-like" evidence="1">
    <location>
        <begin position="685"/>
        <end position="722"/>
    </location>
</feature>
<feature type="domain" description="Bacterial Ig-like" evidence="3">
    <location>
        <begin position="248"/>
        <end position="337"/>
    </location>
</feature>
<gene>
    <name evidence="5" type="ORF">H2677_11185</name>
</gene>
<feature type="domain" description="Bacterial Ig" evidence="2">
    <location>
        <begin position="2233"/>
        <end position="2306"/>
    </location>
</feature>
<feature type="domain" description="Bacterial Ig" evidence="2">
    <location>
        <begin position="1538"/>
        <end position="1615"/>
    </location>
</feature>
<sequence>MTQVSLIVKDTHGKFSENNNVAISQGDSTTIIIKSNETVKIAINPSEIASVIQEGNNVVFHLKDGTKVIVENFYLAENPQIILQNGQKYWEAKLISEAEGKIFVEYVELTELPQMVSDTTSIYSWILGGLAGAGLIALITDKDRIDTTPPEPGVLQLQNYTDTGISSTDQITQDKSFTLAVTGQETGTTIRYLVSKDAGQTWQETTASQTDLADGTYQFKAVVTDTAGNSSETAIQQIIIDTTAPSAGVLSLVDLSDTGISSTDQITQDKSFALAVTGQETGTTIRYLVSKDAGQTWQETIASQTDLADGTYQFKAVVTDTAGNSSETVIQQIIIDTTAPSAGVLSLVDLSDTGISSTDQITQDKGFTLAVTGQEIGTTIRYLVSKDAGQTWQETTASQTDLADGTYQFKAVVTDTAGNSSETAIQQIIIDTTAPSAGVLSLVDLSDTGISSTDQITQDKSFTLAVTGQETGTTIRYLVSKDAGQTWQETTASQTDLADGTYQFKAVVTDTAGNSSETALQQIIIDTTAPSAGVLSLVDLSDTGISSTDQITQDKSFTVAVIGQEAGTTIRYLVSKDAGQTWQETAASQTDLADGTYQFKAVITDTAGNSSETVIQQLVVDNIAPPQANLVLINFDDTGSSLEDKISLDNSFNLSIANSIVIGAEVALLDHFEVSIDGGLTWNETTVNQNDLVDGSYLYKAIVTDLAGNKTESAIQKVIVDRNLELSNDSFKIESFTEDNTISLLEKEQLIPIRISLNSLPEDIDQTLTKVITMLGETTVNFVFDAIQQDWVAEVSTNNLWSDQQQNSLTIDINITDIAGNTTSLQKVHTYLINHQPSVPILLESKNSLLEGVVISGMAFKGSTIDLYKADGTWLADTVVDEDGYFTIQTELSDLDQEIYVTSNYEGYVSEPSSHSKITEVPSLNIISISQSGMITGLATASSTIYVKDINGNLIQAFSLNDSNNILLNSLDGIDLGSIQSFSLQLDQQLPEGTEIVITAEKDGTLGFSHMITTDYTPADFLETPKFDQNGDFLSVLVSEPNTWILVTAESGQVIGAGYTDENGFIEVEIWQTLKEGELVTVVTRDGNHNIKELVIEAPNFAYAPEVHHISQNGLMNGYAEAGSTIYVKDLEGVIIGETTVYSEYEWLDFVEFSLSVNRTLNEGEELSVYLVDSKGVTSAETLIQVDFTAPLAPENLSFNADGDWIYGTAEPYAEITVKTSEGYILNQWSWSNWANQEGKFAIELSKFLTDADIIYVTATDSNGNESSIAELVAPDYAFAPIIENLSNSGVFSGYAENNSTLIIKDINGLTIAETAIFDGNDWIETTYFNFTLDRPLIDGEVFHLSIQDERGQISKETVVVADVSAPNVIENIVFNQNGQNFTGTAEVQSYIEVFDINGNQVGWGNVDALGNVSGHFYQTYLNGEELTFVVIDRAGNRSLEYKQTALDDDVAPNPIENLILNEDGQGFTASIEADSRVEVFDTEGNQVGWGYADSLGNVSGHFYQTYLKGEELTFVVIDRAGNRSTEVKQIALIDDIAPNAIENLILNEDGRSFTASVEADSHVEVFNTEGNQVGWGYADSLGNVSGYLNQIFLKGEELTFVVIDRAGNRSPEVKQIALIDDIAPHAIENIIFNENGQGFTASVEADSRVEVFNTEGNQVGWGYADSLGNVSGMFYQTYLNGEELTFVVIDRAGNRSVEVKQTALNDDIAPNAIENIVLNENGQNFIGTAEANSNIAVFDAEGSQVGWGSTDSSGNVSGYLNQIFLKGEELTFVVIDRAGNRSVEVKQTALNDDIAPNAIENLILNEDGRGFTASAEAESRIEVFDIDGNLIGLGYADSLGNASGTFYQTYFKGQELTFVVIDRAGNRSVEVKQTALNDDIAPNAIENIIFNEDGQNFTGIAEAESRIEVFDTNGNQVGWGSTDSSGNVSGYLNQIFLKGQELTFVVIDRAGNRSPEVKQTALNDDIAPNAIENIIFNEDGRSFTSSAEIGSQIEIYDTDGSQVGWGYVDSLGNVSGYFYQTYLNGEELTFVVIDRAGNRSVEVKQTALDDDVAPLAVKNLTITSEGIISGEAEPNSTVEITDQYGAFIATTYVAYDGTFSQSINVSQYQNQNISLIVKDLAGNRSEIVSEQLPEFTNSPNPATDLKLDAEGHVLMGIATAGMALIVTKSDGERINGWWNNTVNDDGSFNISLNDYYLQGQTLQVRVYDLNTNLYSLVTEIIAPLDSIAPIVDEAVISEDGYTITGQVDSKAIIKVVDADGDLRAEYQTDENGYFILSIYPPVLRGEQLFVTATDLAKNISAPFNIDFHADINAPQSVENVVVADNGFFIEGHAVPNSYLRIVDVQSNYIANGYVNESGYFNIQFYPPQASGQTLRIVVEQNGYQSAYTEIMVPVDTVAPNAPTELSLKDGNLLSGQAEAYSTVNIFDENNNQVGQAITDSNGIFSTWLSSQFWHGETLTVNVVDINQNVSSSATIIATTDVTAPDTVTQLAINEWGSLIGQAESNATVEITYYFDDQLPSLTSTMAWVDGTFSCYIYQNAISVSLTVVDRAGNRSEKITQKLNDLPKITVDQFKGDATDNTYMVDHTNDFIQEYTVVAHDVFQDIWMDTSHYEEQWVVSGYSNYLWVESGYYEDIWIDTSYYEDVWVDTSFYQDVWIVDGTRDVYTDLNGLNYYSNDGSYDAYLSNYYDYNLNQWQLGYELSGPYVEELGHYEQQLVQDGYYDSKWIVQGHYEQQYVNDGYFEEVWIDTSDYQNVWVESGYWETQIVGVDYTDVDLGGHDKIISSVSYSLSGFYQFISDAETSDSYLESGRYVENLELVGSAHLYATGNALDNLLTGNAGNNVLNGKEGNDTYLGADGSDKIIFHLLNYYDATGGNGQDTMLDFYLGDVKLNAQADQIDLSNLFVSSALDETTVVDFIDVNQENGNSIISIDLDGVDSTYESTPLLTLLQTNTTLDELLNNQQIVLFN</sequence>
<dbReference type="SUPFAM" id="SSF50939">
    <property type="entry name" value="Sialidases"/>
    <property type="match status" value="1"/>
</dbReference>
<feature type="domain" description="Bacterial Ig-like" evidence="3">
    <location>
        <begin position="533"/>
        <end position="622"/>
    </location>
</feature>
<dbReference type="NCBIfam" id="TIGR03661">
    <property type="entry name" value="T1SS_VCA0849"/>
    <property type="match status" value="1"/>
</dbReference>
<dbReference type="SUPFAM" id="SSF75011">
    <property type="entry name" value="3-carboxy-cis,cis-mucoante lactonizing enzyme"/>
    <property type="match status" value="2"/>
</dbReference>
<feature type="domain" description="Bacterial Ig" evidence="2">
    <location>
        <begin position="2140"/>
        <end position="2222"/>
    </location>
</feature>
<dbReference type="InterPro" id="IPR022038">
    <property type="entry name" value="Ig-like_bact"/>
</dbReference>
<feature type="domain" description="Bacterial Ig" evidence="2">
    <location>
        <begin position="1796"/>
        <end position="1876"/>
    </location>
</feature>